<keyword evidence="1" id="KW-0472">Membrane</keyword>
<evidence type="ECO:0000313" key="2">
    <source>
        <dbReference type="EMBL" id="KAK0612923.1"/>
    </source>
</evidence>
<feature type="transmembrane region" description="Helical" evidence="1">
    <location>
        <begin position="50"/>
        <end position="70"/>
    </location>
</feature>
<keyword evidence="3" id="KW-1185">Reference proteome</keyword>
<dbReference type="EMBL" id="JAULSR010000008">
    <property type="protein sequence ID" value="KAK0612923.1"/>
    <property type="molecule type" value="Genomic_DNA"/>
</dbReference>
<reference evidence="2" key="1">
    <citation type="submission" date="2023-06" db="EMBL/GenBank/DDBJ databases">
        <title>Genome-scale phylogeny and comparative genomics of the fungal order Sordariales.</title>
        <authorList>
            <consortium name="Lawrence Berkeley National Laboratory"/>
            <person name="Hensen N."/>
            <person name="Bonometti L."/>
            <person name="Westerberg I."/>
            <person name="Brannstrom I.O."/>
            <person name="Guillou S."/>
            <person name="Cros-Aarteil S."/>
            <person name="Calhoun S."/>
            <person name="Haridas S."/>
            <person name="Kuo A."/>
            <person name="Mondo S."/>
            <person name="Pangilinan J."/>
            <person name="Riley R."/>
            <person name="LaButti K."/>
            <person name="Andreopoulos B."/>
            <person name="Lipzen A."/>
            <person name="Chen C."/>
            <person name="Yanf M."/>
            <person name="Daum C."/>
            <person name="Ng V."/>
            <person name="Clum A."/>
            <person name="Steindorff A."/>
            <person name="Ohm R."/>
            <person name="Martin F."/>
            <person name="Silar P."/>
            <person name="Natvig D."/>
            <person name="Lalanne C."/>
            <person name="Gautier V."/>
            <person name="Ament-velasquez S.L."/>
            <person name="Kruys A."/>
            <person name="Hutchinson M.I."/>
            <person name="Powell A.J."/>
            <person name="Barry K."/>
            <person name="Miller A.N."/>
            <person name="Grigoriev I.V."/>
            <person name="Debuchy R."/>
            <person name="Gladieux P."/>
            <person name="Thoren M.H."/>
            <person name="Johannesson H."/>
        </authorList>
    </citation>
    <scope>NUCLEOTIDE SEQUENCE</scope>
    <source>
        <strain evidence="2">SMH3391-2</strain>
    </source>
</reference>
<comment type="caution">
    <text evidence="2">The sequence shown here is derived from an EMBL/GenBank/DDBJ whole genome shotgun (WGS) entry which is preliminary data.</text>
</comment>
<sequence>MVSSKSKTPLSGIVAFAEAHVFPSFVSFPTLVRAYPILALPLSIPAPQVLFTHTTTVVFDGVILFVPIFLSRFGLQHLVQYLYSEVVYVHMYFRIRTHLGT</sequence>
<evidence type="ECO:0000313" key="3">
    <source>
        <dbReference type="Proteomes" id="UP001174934"/>
    </source>
</evidence>
<keyword evidence="1" id="KW-1133">Transmembrane helix</keyword>
<name>A0AA39TZV6_9PEZI</name>
<dbReference type="AlphaFoldDB" id="A0AA39TZV6"/>
<proteinExistence type="predicted"/>
<gene>
    <name evidence="2" type="ORF">B0T17DRAFT_388680</name>
</gene>
<keyword evidence="1" id="KW-0812">Transmembrane</keyword>
<protein>
    <submittedName>
        <fullName evidence="2">Uncharacterized protein</fullName>
    </submittedName>
</protein>
<accession>A0AA39TZV6</accession>
<organism evidence="2 3">
    <name type="scientific">Bombardia bombarda</name>
    <dbReference type="NCBI Taxonomy" id="252184"/>
    <lineage>
        <taxon>Eukaryota</taxon>
        <taxon>Fungi</taxon>
        <taxon>Dikarya</taxon>
        <taxon>Ascomycota</taxon>
        <taxon>Pezizomycotina</taxon>
        <taxon>Sordariomycetes</taxon>
        <taxon>Sordariomycetidae</taxon>
        <taxon>Sordariales</taxon>
        <taxon>Lasiosphaeriaceae</taxon>
        <taxon>Bombardia</taxon>
    </lineage>
</organism>
<evidence type="ECO:0000256" key="1">
    <source>
        <dbReference type="SAM" id="Phobius"/>
    </source>
</evidence>
<dbReference type="Proteomes" id="UP001174934">
    <property type="component" value="Unassembled WGS sequence"/>
</dbReference>